<proteinExistence type="inferred from homology"/>
<keyword evidence="2" id="KW-0732">Signal</keyword>
<accession>A0A7X9XN58</accession>
<dbReference type="EMBL" id="JABSWW010000001">
    <property type="protein sequence ID" value="NRT89747.1"/>
    <property type="molecule type" value="Genomic_DNA"/>
</dbReference>
<dbReference type="PANTHER" id="PTHR30024">
    <property type="entry name" value="ALIPHATIC SULFONATES-BINDING PROTEIN-RELATED"/>
    <property type="match status" value="1"/>
</dbReference>
<feature type="domain" description="Solute-binding protein family 3/N-terminal" evidence="3">
    <location>
        <begin position="49"/>
        <end position="274"/>
    </location>
</feature>
<dbReference type="SMART" id="SM00062">
    <property type="entry name" value="PBPb"/>
    <property type="match status" value="1"/>
</dbReference>
<dbReference type="Pfam" id="PF09084">
    <property type="entry name" value="NMT1"/>
    <property type="match status" value="1"/>
</dbReference>
<evidence type="ECO:0000313" key="6">
    <source>
        <dbReference type="Proteomes" id="UP000587880"/>
    </source>
</evidence>
<name>A0A7X9XN58_CLOBE</name>
<comment type="caution">
    <text evidence="4">The sequence shown here is derived from an EMBL/GenBank/DDBJ whole genome shotgun (WGS) entry which is preliminary data.</text>
</comment>
<dbReference type="RefSeq" id="WP_168981127.1">
    <property type="nucleotide sequence ID" value="NZ_CP107022.1"/>
</dbReference>
<evidence type="ECO:0000313" key="5">
    <source>
        <dbReference type="EMBL" id="NRT89747.1"/>
    </source>
</evidence>
<reference evidence="4 6" key="1">
    <citation type="submission" date="2020-04" db="EMBL/GenBank/DDBJ databases">
        <authorList>
            <person name="Hitch T.C.A."/>
            <person name="Wylensek D."/>
            <person name="Clavel T."/>
        </authorList>
    </citation>
    <scope>NUCLEOTIDE SEQUENCE [LARGE SCALE GENOMIC DNA]</scope>
    <source>
        <strain evidence="4 6">WB01_NA02</strain>
    </source>
</reference>
<dbReference type="EMBL" id="JABAGD010000004">
    <property type="protein sequence ID" value="NMF03845.1"/>
    <property type="molecule type" value="Genomic_DNA"/>
</dbReference>
<reference evidence="5" key="3">
    <citation type="journal article" date="2022" name="Nat. Biotechnol.">
        <title>Carbon-negative production of acetone and isopropanol by gas fermentation at industrial pilot scale.</title>
        <authorList>
            <person name="Liew F.E."/>
            <person name="Nogle R."/>
            <person name="Abdalla T."/>
            <person name="Rasor B.J."/>
            <person name="Canter C."/>
            <person name="Jensen R.O."/>
            <person name="Wang L."/>
            <person name="Strutz J."/>
            <person name="Chirania P."/>
            <person name="De Tissera S."/>
            <person name="Mueller A.P."/>
            <person name="Ruan Z."/>
            <person name="Gao A."/>
            <person name="Tran L."/>
            <person name="Engle N.L."/>
            <person name="Bromley J.C."/>
            <person name="Daniell J."/>
            <person name="Conrado R."/>
            <person name="Tschaplinski T.J."/>
            <person name="Giannone R.J."/>
            <person name="Hettich R.L."/>
            <person name="Karim A.S."/>
            <person name="Simpson S.D."/>
            <person name="Brown S.D."/>
            <person name="Leang C."/>
            <person name="Jewett M.C."/>
            <person name="Kopke M."/>
        </authorList>
    </citation>
    <scope>NUCLEOTIDE SEQUENCE</scope>
    <source>
        <strain evidence="5">DJ080</strain>
    </source>
</reference>
<evidence type="ECO:0000256" key="2">
    <source>
        <dbReference type="SAM" id="SignalP"/>
    </source>
</evidence>
<evidence type="ECO:0000313" key="4">
    <source>
        <dbReference type="EMBL" id="NMF03845.1"/>
    </source>
</evidence>
<comment type="similarity">
    <text evidence="1">Belongs to the bacterial solute-binding protein SsuA/TauA family.</text>
</comment>
<evidence type="ECO:0000259" key="3">
    <source>
        <dbReference type="SMART" id="SM00062"/>
    </source>
</evidence>
<organism evidence="4 6">
    <name type="scientific">Clostridium beijerinckii</name>
    <name type="common">Clostridium MP</name>
    <dbReference type="NCBI Taxonomy" id="1520"/>
    <lineage>
        <taxon>Bacteria</taxon>
        <taxon>Bacillati</taxon>
        <taxon>Bacillota</taxon>
        <taxon>Clostridia</taxon>
        <taxon>Eubacteriales</taxon>
        <taxon>Clostridiaceae</taxon>
        <taxon>Clostridium</taxon>
    </lineage>
</organism>
<protein>
    <submittedName>
        <fullName evidence="4">ABC transporter substrate-binding protein</fullName>
    </submittedName>
    <submittedName>
        <fullName evidence="5">NitT/TauT family transport system substrate-binding protein</fullName>
    </submittedName>
</protein>
<dbReference type="SUPFAM" id="SSF53850">
    <property type="entry name" value="Periplasmic binding protein-like II"/>
    <property type="match status" value="1"/>
</dbReference>
<dbReference type="InterPro" id="IPR001638">
    <property type="entry name" value="Solute-binding_3/MltF_N"/>
</dbReference>
<dbReference type="InterPro" id="IPR015168">
    <property type="entry name" value="SsuA/THI5"/>
</dbReference>
<dbReference type="Proteomes" id="UP000587880">
    <property type="component" value="Unassembled WGS sequence"/>
</dbReference>
<dbReference type="AlphaFoldDB" id="A0A7X9XN58"/>
<gene>
    <name evidence="5" type="ORF">B0H41_003426</name>
    <name evidence="4" type="ORF">HF849_03605</name>
</gene>
<dbReference type="Gene3D" id="3.40.190.10">
    <property type="entry name" value="Periplasmic binding protein-like II"/>
    <property type="match status" value="2"/>
</dbReference>
<feature type="chain" id="PRO_5038384503" evidence="2">
    <location>
        <begin position="23"/>
        <end position="332"/>
    </location>
</feature>
<sequence length="332" mass="36312">MGKFKRLLSLTLVCAISAFVTGCQKNVDQAVNSEHKYGKLKIQALGGAVCGAPAYVAYEKGFFKEEGLDVELVSGTLDENKTGLATGEFVVTNGDFQWFPSIQQGMNLKVIGGLHKGCIKIVLPPNSPIKTAADLKGKNIGVDEIGGTPMSVATIVLANAGINPQTEVTWKPYPLDQLNEAVSKGEVDAFAAWDPFGTLAVENNGYTVLTDISTDPLFKGKSCCFLYASENQIKENPDKVKAIARAYQKADAWIKEHPEETAQLEIDKKYIASDDVKLVTQLIKSYDFEYTTDTAKDDISYFVKKLDKTGFLKDNTDPAQFANDTYYDILKS</sequence>
<dbReference type="PROSITE" id="PS51257">
    <property type="entry name" value="PROKAR_LIPOPROTEIN"/>
    <property type="match status" value="1"/>
</dbReference>
<reference evidence="5" key="2">
    <citation type="submission" date="2020-05" db="EMBL/GenBank/DDBJ databases">
        <authorList>
            <person name="Brown S."/>
            <person name="Huntemann M."/>
            <person name="Clum A."/>
            <person name="Spunde A."/>
            <person name="Palaniappan K."/>
            <person name="Ritter S."/>
            <person name="Mikhailova N."/>
            <person name="Chen I.-M."/>
            <person name="Stamatis D."/>
            <person name="Reddy T."/>
            <person name="O'Malley R."/>
            <person name="Daum C."/>
            <person name="Shapiro N."/>
            <person name="Ivanova N."/>
            <person name="Kyrpides N."/>
            <person name="Woyke T."/>
        </authorList>
    </citation>
    <scope>NUCLEOTIDE SEQUENCE</scope>
    <source>
        <strain evidence="5">DJ080</strain>
    </source>
</reference>
<dbReference type="Proteomes" id="UP001193748">
    <property type="component" value="Unassembled WGS sequence"/>
</dbReference>
<feature type="signal peptide" evidence="2">
    <location>
        <begin position="1"/>
        <end position="22"/>
    </location>
</feature>
<evidence type="ECO:0000256" key="1">
    <source>
        <dbReference type="ARBA" id="ARBA00010742"/>
    </source>
</evidence>